<sequence length="423" mass="48931">MYRSKQRYGAMDLLHKLADLPQEALQWVKGKAQTVAHEKKLLESAHRIELSPSSVEALKHRLSWILRKSGAAGRAEPLRHQAEDQAVVAAITRERDAHNQNNVSRTAAYLHMYREHPELHWAFLSHMVSRNGGWNMTDLQGDLLPYLLRERDREWVFGFLERANALIFRDAYPQLLLYRASLQAGKPLFHLLPAFGVSRFMRPVWELFWLHREPPLLTIGLIVNEQHFIEHRVVRHPLYRKRVLDRMFFQAQSLLQLNQVVFPYRDGDGTRLAGLILENFSSLQERIELGKKLYAVLFGIPIVLDGAQAFAYEKRHSGSRADYWPQLFSAVRYGAPVPRGQLKERLDGGRLRPGASPLYSPRLTDAWPDKELEAIEPGDWFHEPSVISYFHDIRAPFSFEMTHEFSFGLSKVEMAVLAGDLWK</sequence>
<dbReference type="Pfam" id="PF10720">
    <property type="entry name" value="DUF2515"/>
    <property type="match status" value="1"/>
</dbReference>
<dbReference type="RefSeq" id="WP_269885308.1">
    <property type="nucleotide sequence ID" value="NZ_JAQAGZ010000027.1"/>
</dbReference>
<organism evidence="1 2">
    <name type="scientific">Paenibacillus gyeongsangnamensis</name>
    <dbReference type="NCBI Taxonomy" id="3388067"/>
    <lineage>
        <taxon>Bacteria</taxon>
        <taxon>Bacillati</taxon>
        <taxon>Bacillota</taxon>
        <taxon>Bacilli</taxon>
        <taxon>Bacillales</taxon>
        <taxon>Paenibacillaceae</taxon>
        <taxon>Paenibacillus</taxon>
    </lineage>
</organism>
<keyword evidence="2" id="KW-1185">Reference proteome</keyword>
<gene>
    <name evidence="1" type="ORF">O9H85_31295</name>
</gene>
<dbReference type="Proteomes" id="UP001527882">
    <property type="component" value="Unassembled WGS sequence"/>
</dbReference>
<comment type="caution">
    <text evidence="1">The sequence shown here is derived from an EMBL/GenBank/DDBJ whole genome shotgun (WGS) entry which is preliminary data.</text>
</comment>
<protein>
    <submittedName>
        <fullName evidence="1">DUF2515 domain-containing protein</fullName>
    </submittedName>
</protein>
<reference evidence="1 2" key="1">
    <citation type="submission" date="2022-12" db="EMBL/GenBank/DDBJ databases">
        <title>Draft genome sequence of Paenibacillus sp. dW9.</title>
        <authorList>
            <person name="Choi E.-W."/>
            <person name="Kim D.-U."/>
        </authorList>
    </citation>
    <scope>NUCLEOTIDE SEQUENCE [LARGE SCALE GENOMIC DNA]</scope>
    <source>
        <strain evidence="2">dW9</strain>
    </source>
</reference>
<evidence type="ECO:0000313" key="1">
    <source>
        <dbReference type="EMBL" id="MCZ8516772.1"/>
    </source>
</evidence>
<dbReference type="InterPro" id="IPR019658">
    <property type="entry name" value="DUF2515"/>
</dbReference>
<dbReference type="EMBL" id="JAQAGZ010000027">
    <property type="protein sequence ID" value="MCZ8516772.1"/>
    <property type="molecule type" value="Genomic_DNA"/>
</dbReference>
<proteinExistence type="predicted"/>
<accession>A0ABT4QJ11</accession>
<name>A0ABT4QJ11_9BACL</name>
<evidence type="ECO:0000313" key="2">
    <source>
        <dbReference type="Proteomes" id="UP001527882"/>
    </source>
</evidence>